<dbReference type="EMBL" id="VAHF01000011">
    <property type="protein sequence ID" value="TXG51793.1"/>
    <property type="molecule type" value="Genomic_DNA"/>
</dbReference>
<gene>
    <name evidence="2" type="ORF">EZV62_024317</name>
</gene>
<name>A0A5C7H460_9ROSI</name>
<dbReference type="PANTHER" id="PTHR32166">
    <property type="entry name" value="OSJNBA0013A04.12 PROTEIN"/>
    <property type="match status" value="1"/>
</dbReference>
<accession>A0A5C7H460</accession>
<dbReference type="PANTHER" id="PTHR32166:SF81">
    <property type="entry name" value="OS06G0658400 PROTEIN"/>
    <property type="match status" value="1"/>
</dbReference>
<dbReference type="Proteomes" id="UP000323000">
    <property type="component" value="Chromosome 11"/>
</dbReference>
<dbReference type="Pfam" id="PF05699">
    <property type="entry name" value="Dimer_Tnp_hAT"/>
    <property type="match status" value="1"/>
</dbReference>
<protein>
    <recommendedName>
        <fullName evidence="1">HAT C-terminal dimerisation domain-containing protein</fullName>
    </recommendedName>
</protein>
<comment type="caution">
    <text evidence="2">The sequence shown here is derived from an EMBL/GenBank/DDBJ whole genome shotgun (WGS) entry which is preliminary data.</text>
</comment>
<dbReference type="InterPro" id="IPR012337">
    <property type="entry name" value="RNaseH-like_sf"/>
</dbReference>
<reference evidence="3" key="1">
    <citation type="journal article" date="2019" name="Gigascience">
        <title>De novo genome assembly of the endangered Acer yangbiense, a plant species with extremely small populations endemic to Yunnan Province, China.</title>
        <authorList>
            <person name="Yang J."/>
            <person name="Wariss H.M."/>
            <person name="Tao L."/>
            <person name="Zhang R."/>
            <person name="Yun Q."/>
            <person name="Hollingsworth P."/>
            <person name="Dao Z."/>
            <person name="Luo G."/>
            <person name="Guo H."/>
            <person name="Ma Y."/>
            <person name="Sun W."/>
        </authorList>
    </citation>
    <scope>NUCLEOTIDE SEQUENCE [LARGE SCALE GENOMIC DNA]</scope>
    <source>
        <strain evidence="3">cv. Malutang</strain>
    </source>
</reference>
<dbReference type="AlphaFoldDB" id="A0A5C7H460"/>
<dbReference type="SUPFAM" id="SSF53098">
    <property type="entry name" value="Ribonuclease H-like"/>
    <property type="match status" value="1"/>
</dbReference>
<dbReference type="InterPro" id="IPR008906">
    <property type="entry name" value="HATC_C_dom"/>
</dbReference>
<evidence type="ECO:0000313" key="3">
    <source>
        <dbReference type="Proteomes" id="UP000323000"/>
    </source>
</evidence>
<sequence>MSTSGSRSMNKIEKAFNIQRKEQLDAEITGCYMPPRYNALRTTLLQREKANVHRLLALIHVKWSEKGYCKATSQIIEGFYPAIVWTPCVIHTLNLTPKNICAAANTENNHLTYKECNWITDVAGDVSQIKNFIMNHGPKTWWLLHGSHAPLLQSIALKLLMQPSSSCAERNWSTYSFVHSVSRNKMTPQRAKDLVFIHSNLRLLSRKSNIYLRGESKMWDIAGDSFDFLEGVWLLEVANLSLDEPKLETTIFNDNEEVEVMLKKQKKLRRLHLMML</sequence>
<evidence type="ECO:0000313" key="2">
    <source>
        <dbReference type="EMBL" id="TXG51793.1"/>
    </source>
</evidence>
<proteinExistence type="predicted"/>
<keyword evidence="3" id="KW-1185">Reference proteome</keyword>
<dbReference type="GO" id="GO:0046983">
    <property type="term" value="F:protein dimerization activity"/>
    <property type="evidence" value="ECO:0007669"/>
    <property type="project" value="InterPro"/>
</dbReference>
<organism evidence="2 3">
    <name type="scientific">Acer yangbiense</name>
    <dbReference type="NCBI Taxonomy" id="1000413"/>
    <lineage>
        <taxon>Eukaryota</taxon>
        <taxon>Viridiplantae</taxon>
        <taxon>Streptophyta</taxon>
        <taxon>Embryophyta</taxon>
        <taxon>Tracheophyta</taxon>
        <taxon>Spermatophyta</taxon>
        <taxon>Magnoliopsida</taxon>
        <taxon>eudicotyledons</taxon>
        <taxon>Gunneridae</taxon>
        <taxon>Pentapetalae</taxon>
        <taxon>rosids</taxon>
        <taxon>malvids</taxon>
        <taxon>Sapindales</taxon>
        <taxon>Sapindaceae</taxon>
        <taxon>Hippocastanoideae</taxon>
        <taxon>Acereae</taxon>
        <taxon>Acer</taxon>
    </lineage>
</organism>
<feature type="domain" description="HAT C-terminal dimerisation" evidence="1">
    <location>
        <begin position="138"/>
        <end position="201"/>
    </location>
</feature>
<evidence type="ECO:0000259" key="1">
    <source>
        <dbReference type="Pfam" id="PF05699"/>
    </source>
</evidence>
<dbReference type="OrthoDB" id="2017576at2759"/>